<dbReference type="Pfam" id="PF22794">
    <property type="entry name" value="jr-ZPR1"/>
    <property type="match status" value="2"/>
</dbReference>
<reference evidence="9" key="1">
    <citation type="submission" date="2014-07" db="EMBL/GenBank/DDBJ databases">
        <authorList>
            <person name="Martin A.A"/>
            <person name="De Silva N."/>
        </authorList>
    </citation>
    <scope>NUCLEOTIDE SEQUENCE</scope>
</reference>
<comment type="similarity">
    <text evidence="2">Belongs to the ZPR1 family.</text>
</comment>
<dbReference type="InterPro" id="IPR042452">
    <property type="entry name" value="ZPR1_Znf1/2"/>
</dbReference>
<dbReference type="Gene3D" id="2.60.120.1040">
    <property type="entry name" value="ZPR1, A/B domain"/>
    <property type="match status" value="2"/>
</dbReference>
<dbReference type="PANTHER" id="PTHR10876:SF0">
    <property type="entry name" value="ZINC FINGER PROTEIN ZPR1"/>
    <property type="match status" value="1"/>
</dbReference>
<dbReference type="NCBIfam" id="TIGR00310">
    <property type="entry name" value="ZPR1_znf"/>
    <property type="match status" value="2"/>
</dbReference>
<dbReference type="FunFam" id="2.20.25.420:FF:000002">
    <property type="entry name" value="Zinc finger protein ZPR1"/>
    <property type="match status" value="1"/>
</dbReference>
<dbReference type="Gene3D" id="2.20.25.420">
    <property type="entry name" value="ZPR1, zinc finger domain"/>
    <property type="match status" value="2"/>
</dbReference>
<accession>A0A0K0FLA0</accession>
<feature type="domain" description="Zinc finger ZPR1-type" evidence="8">
    <location>
        <begin position="27"/>
        <end position="185"/>
    </location>
</feature>
<dbReference type="GO" id="GO:0005634">
    <property type="term" value="C:nucleus"/>
    <property type="evidence" value="ECO:0007669"/>
    <property type="project" value="UniProtKB-SubCell"/>
</dbReference>
<evidence type="ECO:0000256" key="1">
    <source>
        <dbReference type="ARBA" id="ARBA00004123"/>
    </source>
</evidence>
<name>A0A0K0FLA0_STRVS</name>
<reference evidence="10" key="2">
    <citation type="submission" date="2015-08" db="UniProtKB">
        <authorList>
            <consortium name="WormBaseParasite"/>
        </authorList>
    </citation>
    <scope>IDENTIFICATION</scope>
</reference>
<keyword evidence="3" id="KW-0479">Metal-binding</keyword>
<keyword evidence="4" id="KW-0677">Repeat</keyword>
<evidence type="ECO:0000256" key="5">
    <source>
        <dbReference type="ARBA" id="ARBA00022771"/>
    </source>
</evidence>
<sequence length="457" mass="52046">MSNNENNVVFKDLSADDDEQMPFEIESFCFNCHKNGVTKLMCTRIPFYKQVIVMSFRCEHCGFSNNEIQSGEKVQEFGTEIVLKVKKAVDLNRQVVKSEFAQIEIPELDLEIPPKSQPGEITTVEGILARVREGLEQNQAQRKIEHPDDAKKIDEFIERLENLRQLKTEWTLKLKDVSGNCFIQNPDPFHVDPRCIVSHYYRNLADRKILGFADDDDEEDDISKDPDTQWKSFEDVKQEILHFPSKCPNCNKMIETLMKPTDIPYFQTVIIMSTKCDECGYKSNEVKSGGAFQDYGCKLSLKLKNQIDLARDVLKSDTCSLTIPELDLEVGMGALCGRFTTVEGLIVATKEQLEEQGRFLIGDSATNDAKGKFSELVQKFDDVLSLKLPVTIILDDPAGNSYIQSVTAPIDDPQLEKTFYTRSYEQNEELGLNDIKTENYDNNTNDKMETIAEEDES</sequence>
<keyword evidence="7" id="KW-0539">Nucleus</keyword>
<evidence type="ECO:0000256" key="6">
    <source>
        <dbReference type="ARBA" id="ARBA00022833"/>
    </source>
</evidence>
<dbReference type="SMART" id="SM00709">
    <property type="entry name" value="Zpr1"/>
    <property type="match status" value="2"/>
</dbReference>
<evidence type="ECO:0000256" key="7">
    <source>
        <dbReference type="ARBA" id="ARBA00023242"/>
    </source>
</evidence>
<dbReference type="InterPro" id="IPR042451">
    <property type="entry name" value="ZPR1_A/B_dom"/>
</dbReference>
<dbReference type="FunFam" id="2.20.25.420:FF:000001">
    <property type="entry name" value="Zinc finger protein ZPR1"/>
    <property type="match status" value="1"/>
</dbReference>
<protein>
    <submittedName>
        <fullName evidence="10">Zinc finger protein ZPR1 homolog (inferred by orthology to a C. elegans protein)</fullName>
    </submittedName>
</protein>
<feature type="domain" description="Zinc finger ZPR1-type" evidence="8">
    <location>
        <begin position="245"/>
        <end position="405"/>
    </location>
</feature>
<dbReference type="PANTHER" id="PTHR10876">
    <property type="entry name" value="ZINC FINGER PROTEIN ZPR1"/>
    <property type="match status" value="1"/>
</dbReference>
<evidence type="ECO:0000256" key="4">
    <source>
        <dbReference type="ARBA" id="ARBA00022737"/>
    </source>
</evidence>
<dbReference type="FunFam" id="2.60.120.1040:FF:000001">
    <property type="entry name" value="Zinc finger protein ZPR1"/>
    <property type="match status" value="1"/>
</dbReference>
<dbReference type="InterPro" id="IPR056180">
    <property type="entry name" value="ZPR1_jr_dom"/>
</dbReference>
<dbReference type="AlphaFoldDB" id="A0A0K0FLA0"/>
<comment type="subcellular location">
    <subcellularLocation>
        <location evidence="1">Nucleus</location>
    </subcellularLocation>
</comment>
<dbReference type="Pfam" id="PF03367">
    <property type="entry name" value="Zn_ribbon_ZPR1"/>
    <property type="match status" value="2"/>
</dbReference>
<dbReference type="InterPro" id="IPR004457">
    <property type="entry name" value="Znf_ZPR1"/>
</dbReference>
<evidence type="ECO:0000313" key="10">
    <source>
        <dbReference type="WBParaSite" id="SVE_0981500.1"/>
    </source>
</evidence>
<keyword evidence="6" id="KW-0862">Zinc</keyword>
<dbReference type="InterPro" id="IPR040141">
    <property type="entry name" value="ZPR1"/>
</dbReference>
<dbReference type="STRING" id="75913.A0A0K0FLA0"/>
<dbReference type="Proteomes" id="UP000035680">
    <property type="component" value="Unassembled WGS sequence"/>
</dbReference>
<evidence type="ECO:0000256" key="3">
    <source>
        <dbReference type="ARBA" id="ARBA00022723"/>
    </source>
</evidence>
<evidence type="ECO:0000256" key="2">
    <source>
        <dbReference type="ARBA" id="ARBA00008354"/>
    </source>
</evidence>
<keyword evidence="5" id="KW-0863">Zinc-finger</keyword>
<evidence type="ECO:0000259" key="8">
    <source>
        <dbReference type="SMART" id="SM00709"/>
    </source>
</evidence>
<organism evidence="9 10">
    <name type="scientific">Strongyloides venezuelensis</name>
    <name type="common">Threadworm</name>
    <dbReference type="NCBI Taxonomy" id="75913"/>
    <lineage>
        <taxon>Eukaryota</taxon>
        <taxon>Metazoa</taxon>
        <taxon>Ecdysozoa</taxon>
        <taxon>Nematoda</taxon>
        <taxon>Chromadorea</taxon>
        <taxon>Rhabditida</taxon>
        <taxon>Tylenchina</taxon>
        <taxon>Panagrolaimomorpha</taxon>
        <taxon>Strongyloidoidea</taxon>
        <taxon>Strongyloididae</taxon>
        <taxon>Strongyloides</taxon>
    </lineage>
</organism>
<evidence type="ECO:0000313" key="9">
    <source>
        <dbReference type="Proteomes" id="UP000035680"/>
    </source>
</evidence>
<proteinExistence type="inferred from homology"/>
<dbReference type="GO" id="GO:0008270">
    <property type="term" value="F:zinc ion binding"/>
    <property type="evidence" value="ECO:0007669"/>
    <property type="project" value="UniProtKB-KW"/>
</dbReference>
<dbReference type="WBParaSite" id="SVE_0981500.1">
    <property type="protein sequence ID" value="SVE_0981500.1"/>
    <property type="gene ID" value="SVE_0981500"/>
</dbReference>
<keyword evidence="9" id="KW-1185">Reference proteome</keyword>